<feature type="domain" description="Saccharopine dehydrogenase-like C-terminal" evidence="3">
    <location>
        <begin position="134"/>
        <end position="375"/>
    </location>
</feature>
<dbReference type="AlphaFoldDB" id="A0A809R8P5"/>
<dbReference type="GO" id="GO:0016491">
    <property type="term" value="F:oxidoreductase activity"/>
    <property type="evidence" value="ECO:0007669"/>
    <property type="project" value="UniProtKB-KW"/>
</dbReference>
<evidence type="ECO:0000259" key="2">
    <source>
        <dbReference type="Pfam" id="PF03435"/>
    </source>
</evidence>
<dbReference type="KEGG" id="npy:NPRO_06130"/>
<dbReference type="Gene3D" id="3.40.50.720">
    <property type="entry name" value="NAD(P)-binding Rossmann-like Domain"/>
    <property type="match status" value="1"/>
</dbReference>
<sequence>MAYRYVILGAGLQGRAAAFDLALRGEAESIVLADQDPAQVQEAQRWLSEQTGFDAFEPRVLDARDEARTREVIRGCDVAISCLPYWMHPLVFPAAAAERVSLIDMGGDTDEARETLARDETARQAGITVVTDAGLAPGLGNLLAGWLIDRCEGASSALVLCGGLPVSPMPPFGYRLVFNVSGLISEYADIAYVLRDGAVEAIPSLTEAQHVEFPEIGELEAFVTSGGSGTAPWTFQGRVENYEYKTLRYPGHYDKMRLFKECGFWSTDPLLLDGQEIVPRSVFESVIEPVLRRGEGGDQVLLLVEVVGRAGNRNFVRLREFADEARGLSAMQRMTAFPTAIAAHEIARGSIAKGCVPFESSLPGDLMMEALVKRGVSFEVSLEG</sequence>
<dbReference type="SUPFAM" id="SSF55347">
    <property type="entry name" value="Glyceraldehyde-3-phosphate dehydrogenase-like, C-terminal domain"/>
    <property type="match status" value="1"/>
</dbReference>
<dbReference type="Gene3D" id="3.30.360.10">
    <property type="entry name" value="Dihydrodipicolinate Reductase, domain 2"/>
    <property type="match status" value="1"/>
</dbReference>
<dbReference type="EMBL" id="AP021858">
    <property type="protein sequence ID" value="BBO23018.1"/>
    <property type="molecule type" value="Genomic_DNA"/>
</dbReference>
<dbReference type="PANTHER" id="PTHR11133:SF22">
    <property type="entry name" value="ALPHA-AMINOADIPIC SEMIALDEHYDE SYNTHASE, MITOCHONDRIAL"/>
    <property type="match status" value="1"/>
</dbReference>
<evidence type="ECO:0000313" key="4">
    <source>
        <dbReference type="EMBL" id="BBO23018.1"/>
    </source>
</evidence>
<name>A0A809R8P5_9BACT</name>
<gene>
    <name evidence="4" type="ORF">NPRO_06130</name>
</gene>
<dbReference type="InterPro" id="IPR036291">
    <property type="entry name" value="NAD(P)-bd_dom_sf"/>
</dbReference>
<reference evidence="4" key="1">
    <citation type="journal article" name="DNA Res.">
        <title>The physiological potential of anammox bacteria as revealed by their core genome structure.</title>
        <authorList>
            <person name="Okubo T."/>
            <person name="Toyoda A."/>
            <person name="Fukuhara K."/>
            <person name="Uchiyama I."/>
            <person name="Harigaya Y."/>
            <person name="Kuroiwa M."/>
            <person name="Suzuki T."/>
            <person name="Murakami Y."/>
            <person name="Suwa Y."/>
            <person name="Takami H."/>
        </authorList>
    </citation>
    <scope>NUCLEOTIDE SEQUENCE</scope>
    <source>
        <strain evidence="4">317325-2</strain>
    </source>
</reference>
<keyword evidence="1" id="KW-0560">Oxidoreductase</keyword>
<dbReference type="InterPro" id="IPR005097">
    <property type="entry name" value="Sacchrp_dh_NADP-bd"/>
</dbReference>
<dbReference type="InterPro" id="IPR051168">
    <property type="entry name" value="AASS"/>
</dbReference>
<dbReference type="Pfam" id="PF03435">
    <property type="entry name" value="Sacchrp_dh_NADP"/>
    <property type="match status" value="1"/>
</dbReference>
<evidence type="ECO:0000313" key="5">
    <source>
        <dbReference type="Proteomes" id="UP000662873"/>
    </source>
</evidence>
<accession>A0A809R8P5</accession>
<dbReference type="Proteomes" id="UP000662873">
    <property type="component" value="Chromosome"/>
</dbReference>
<dbReference type="InterPro" id="IPR032095">
    <property type="entry name" value="Sacchrp_dh-like_C"/>
</dbReference>
<evidence type="ECO:0000259" key="3">
    <source>
        <dbReference type="Pfam" id="PF16653"/>
    </source>
</evidence>
<protein>
    <submittedName>
        <fullName evidence="4">Saccharopine dehydrogenase</fullName>
    </submittedName>
</protein>
<organism evidence="4 5">
    <name type="scientific">Candidatus Nitrosymbiomonas proteolyticus</name>
    <dbReference type="NCBI Taxonomy" id="2608984"/>
    <lineage>
        <taxon>Bacteria</taxon>
        <taxon>Bacillati</taxon>
        <taxon>Armatimonadota</taxon>
        <taxon>Armatimonadota incertae sedis</taxon>
        <taxon>Candidatus Nitrosymbiomonas</taxon>
    </lineage>
</organism>
<dbReference type="PANTHER" id="PTHR11133">
    <property type="entry name" value="SACCHAROPINE DEHYDROGENASE"/>
    <property type="match status" value="1"/>
</dbReference>
<evidence type="ECO:0000256" key="1">
    <source>
        <dbReference type="ARBA" id="ARBA00023002"/>
    </source>
</evidence>
<proteinExistence type="predicted"/>
<feature type="domain" description="Saccharopine dehydrogenase NADP binding" evidence="2">
    <location>
        <begin position="6"/>
        <end position="130"/>
    </location>
</feature>
<dbReference type="Pfam" id="PF16653">
    <property type="entry name" value="Sacchrp_dh_C"/>
    <property type="match status" value="1"/>
</dbReference>
<dbReference type="SUPFAM" id="SSF51735">
    <property type="entry name" value="NAD(P)-binding Rossmann-fold domains"/>
    <property type="match status" value="1"/>
</dbReference>